<keyword evidence="3" id="KW-1185">Reference proteome</keyword>
<name>A0AAN6UQT7_9PEZI</name>
<reference evidence="2" key="2">
    <citation type="submission" date="2023-05" db="EMBL/GenBank/DDBJ databases">
        <authorList>
            <consortium name="Lawrence Berkeley National Laboratory"/>
            <person name="Steindorff A."/>
            <person name="Hensen N."/>
            <person name="Bonometti L."/>
            <person name="Westerberg I."/>
            <person name="Brannstrom I.O."/>
            <person name="Guillou S."/>
            <person name="Cros-Aarteil S."/>
            <person name="Calhoun S."/>
            <person name="Haridas S."/>
            <person name="Kuo A."/>
            <person name="Mondo S."/>
            <person name="Pangilinan J."/>
            <person name="Riley R."/>
            <person name="Labutti K."/>
            <person name="Andreopoulos B."/>
            <person name="Lipzen A."/>
            <person name="Chen C."/>
            <person name="Yanf M."/>
            <person name="Daum C."/>
            <person name="Ng V."/>
            <person name="Clum A."/>
            <person name="Ohm R."/>
            <person name="Martin F."/>
            <person name="Silar P."/>
            <person name="Natvig D."/>
            <person name="Lalanne C."/>
            <person name="Gautier V."/>
            <person name="Ament-Velasquez S.L."/>
            <person name="Kruys A."/>
            <person name="Hutchinson M.I."/>
            <person name="Powell A.J."/>
            <person name="Barry K."/>
            <person name="Miller A.N."/>
            <person name="Grigoriev I.V."/>
            <person name="Debuchy R."/>
            <person name="Gladieux P."/>
            <person name="Thoren M.H."/>
            <person name="Johannesson H."/>
        </authorList>
    </citation>
    <scope>NUCLEOTIDE SEQUENCE</scope>
    <source>
        <strain evidence="2">CBS 123565</strain>
    </source>
</reference>
<organism evidence="2 3">
    <name type="scientific">Trichocladium antarcticum</name>
    <dbReference type="NCBI Taxonomy" id="1450529"/>
    <lineage>
        <taxon>Eukaryota</taxon>
        <taxon>Fungi</taxon>
        <taxon>Dikarya</taxon>
        <taxon>Ascomycota</taxon>
        <taxon>Pezizomycotina</taxon>
        <taxon>Sordariomycetes</taxon>
        <taxon>Sordariomycetidae</taxon>
        <taxon>Sordariales</taxon>
        <taxon>Chaetomiaceae</taxon>
        <taxon>Trichocladium</taxon>
    </lineage>
</organism>
<comment type="similarity">
    <text evidence="1">Belongs to the UPF0696 family.</text>
</comment>
<proteinExistence type="inferred from homology"/>
<dbReference type="Gene3D" id="3.30.760.10">
    <property type="entry name" value="RNA Cap, Translation Initiation Factor Eif4e"/>
    <property type="match status" value="1"/>
</dbReference>
<dbReference type="InterPro" id="IPR023398">
    <property type="entry name" value="TIF_eIF4e-like"/>
</dbReference>
<dbReference type="Proteomes" id="UP001304895">
    <property type="component" value="Unassembled WGS sequence"/>
</dbReference>
<dbReference type="InterPro" id="IPR015034">
    <property type="entry name" value="Bles03"/>
</dbReference>
<sequence>MASDSDSDFYGDEETVSFLNTRVSNFDIAAWWATHRPILHQTIPPPTSPRPTIHNPRPHDPATWQPAAESISAFLSRLPPATTDWRPDLDWIQVANPHHSAPPGRSRRQDLARFKAGGDERLALFSAFEKTAMSMADGRSGGALIRRDVAEQRREAVADLKEFAVACGVVGGKWMLFPEPGDVNEVWAKVARATANGGLGVGAKVETRREVEKERLVCVYTKDFRDKDDVARVLNRMRELELVRPGGRYIYYKSDAWTHLGIYGGNCWGIGASTYSSTEIFSYIKSINSHGR</sequence>
<protein>
    <submittedName>
        <fullName evidence="2">DUF1917-domain-containing protein</fullName>
    </submittedName>
</protein>
<dbReference type="PANTHER" id="PTHR31977:SF1">
    <property type="entry name" value="UPF0696 PROTEIN C11ORF68"/>
    <property type="match status" value="1"/>
</dbReference>
<dbReference type="SUPFAM" id="SSF55418">
    <property type="entry name" value="eIF4e-like"/>
    <property type="match status" value="1"/>
</dbReference>
<dbReference type="AlphaFoldDB" id="A0AAN6UQT7"/>
<dbReference type="PANTHER" id="PTHR31977">
    <property type="entry name" value="UPF0696 PROTEIN C11ORF68"/>
    <property type="match status" value="1"/>
</dbReference>
<reference evidence="2" key="1">
    <citation type="journal article" date="2023" name="Mol. Phylogenet. Evol.">
        <title>Genome-scale phylogeny and comparative genomics of the fungal order Sordariales.</title>
        <authorList>
            <person name="Hensen N."/>
            <person name="Bonometti L."/>
            <person name="Westerberg I."/>
            <person name="Brannstrom I.O."/>
            <person name="Guillou S."/>
            <person name="Cros-Aarteil S."/>
            <person name="Calhoun S."/>
            <person name="Haridas S."/>
            <person name="Kuo A."/>
            <person name="Mondo S."/>
            <person name="Pangilinan J."/>
            <person name="Riley R."/>
            <person name="LaButti K."/>
            <person name="Andreopoulos B."/>
            <person name="Lipzen A."/>
            <person name="Chen C."/>
            <person name="Yan M."/>
            <person name="Daum C."/>
            <person name="Ng V."/>
            <person name="Clum A."/>
            <person name="Steindorff A."/>
            <person name="Ohm R.A."/>
            <person name="Martin F."/>
            <person name="Silar P."/>
            <person name="Natvig D.O."/>
            <person name="Lalanne C."/>
            <person name="Gautier V."/>
            <person name="Ament-Velasquez S.L."/>
            <person name="Kruys A."/>
            <person name="Hutchinson M.I."/>
            <person name="Powell A.J."/>
            <person name="Barry K."/>
            <person name="Miller A.N."/>
            <person name="Grigoriev I.V."/>
            <person name="Debuchy R."/>
            <person name="Gladieux P."/>
            <person name="Hiltunen Thoren M."/>
            <person name="Johannesson H."/>
        </authorList>
    </citation>
    <scope>NUCLEOTIDE SEQUENCE</scope>
    <source>
        <strain evidence="2">CBS 123565</strain>
    </source>
</reference>
<accession>A0AAN6UQT7</accession>
<dbReference type="EMBL" id="MU853404">
    <property type="protein sequence ID" value="KAK4136216.1"/>
    <property type="molecule type" value="Genomic_DNA"/>
</dbReference>
<evidence type="ECO:0000256" key="1">
    <source>
        <dbReference type="ARBA" id="ARBA00010568"/>
    </source>
</evidence>
<comment type="caution">
    <text evidence="2">The sequence shown here is derived from an EMBL/GenBank/DDBJ whole genome shotgun (WGS) entry which is preliminary data.</text>
</comment>
<evidence type="ECO:0000313" key="3">
    <source>
        <dbReference type="Proteomes" id="UP001304895"/>
    </source>
</evidence>
<evidence type="ECO:0000313" key="2">
    <source>
        <dbReference type="EMBL" id="KAK4136216.1"/>
    </source>
</evidence>
<dbReference type="Pfam" id="PF08939">
    <property type="entry name" value="Bles03"/>
    <property type="match status" value="1"/>
</dbReference>
<gene>
    <name evidence="2" type="ORF">BT67DRAFT_461215</name>
</gene>